<accession>A0A1Y5SF22</accession>
<feature type="transmembrane region" description="Helical" evidence="1">
    <location>
        <begin position="51"/>
        <end position="74"/>
    </location>
</feature>
<dbReference type="Gene3D" id="2.40.50.1020">
    <property type="entry name" value="LytTr DNA-binding domain"/>
    <property type="match status" value="1"/>
</dbReference>
<protein>
    <submittedName>
        <fullName evidence="3">CO-responsive transcriptional regulator RcoM</fullName>
    </submittedName>
</protein>
<dbReference type="Pfam" id="PF04397">
    <property type="entry name" value="LytTR"/>
    <property type="match status" value="1"/>
</dbReference>
<proteinExistence type="predicted"/>
<dbReference type="AlphaFoldDB" id="A0A1Y5SF22"/>
<evidence type="ECO:0000313" key="3">
    <source>
        <dbReference type="EMBL" id="SLN38886.1"/>
    </source>
</evidence>
<dbReference type="Proteomes" id="UP000193623">
    <property type="component" value="Unassembled WGS sequence"/>
</dbReference>
<keyword evidence="4" id="KW-1185">Reference proteome</keyword>
<reference evidence="3 4" key="1">
    <citation type="submission" date="2017-03" db="EMBL/GenBank/DDBJ databases">
        <authorList>
            <person name="Afonso C.L."/>
            <person name="Miller P.J."/>
            <person name="Scott M.A."/>
            <person name="Spackman E."/>
            <person name="Goraichik I."/>
            <person name="Dimitrov K.M."/>
            <person name="Suarez D.L."/>
            <person name="Swayne D.E."/>
        </authorList>
    </citation>
    <scope>NUCLEOTIDE SEQUENCE [LARGE SCALE GENOMIC DNA]</scope>
    <source>
        <strain evidence="3 4">CECT 8397</strain>
    </source>
</reference>
<feature type="transmembrane region" description="Helical" evidence="1">
    <location>
        <begin position="86"/>
        <end position="105"/>
    </location>
</feature>
<sequence>MNDTPPQSALREWRAHMGHPPRAAALIGAAVILTVMAPFETDRTMRAAPRLAYWVILVATTYSTGFFANMFATLLAGPDAPVWKKAALGATLTSLGVFAVVYVLNGLAFDFWASGAIAVEGFINVAVIASIISVIFHMIDAGTGPAPDSPALSTDHARPALLDRVPLDKRGTLVSISVEDHYVRVRTTKGEEMLLLRLGDALREVPQDAGLHVHRSHWIATDQVTAAVRKGDGALLSMTHGPDIPVSRANVAKLKEAGLLPRS</sequence>
<feature type="domain" description="HTH LytTR-type" evidence="2">
    <location>
        <begin position="176"/>
        <end position="260"/>
    </location>
</feature>
<dbReference type="InterPro" id="IPR007492">
    <property type="entry name" value="LytTR_DNA-bd_dom"/>
</dbReference>
<dbReference type="GO" id="GO:0003677">
    <property type="term" value="F:DNA binding"/>
    <property type="evidence" value="ECO:0007669"/>
    <property type="project" value="InterPro"/>
</dbReference>
<gene>
    <name evidence="3" type="primary">rcoM</name>
    <name evidence="3" type="ORF">PSJ8397_01926</name>
</gene>
<dbReference type="EMBL" id="FWFT01000003">
    <property type="protein sequence ID" value="SLN38886.1"/>
    <property type="molecule type" value="Genomic_DNA"/>
</dbReference>
<evidence type="ECO:0000313" key="4">
    <source>
        <dbReference type="Proteomes" id="UP000193623"/>
    </source>
</evidence>
<feature type="transmembrane region" description="Helical" evidence="1">
    <location>
        <begin position="111"/>
        <end position="136"/>
    </location>
</feature>
<dbReference type="OrthoDB" id="7028951at2"/>
<name>A0A1Y5SF22_9RHOB</name>
<keyword evidence="1" id="KW-0472">Membrane</keyword>
<keyword evidence="1" id="KW-0812">Transmembrane</keyword>
<evidence type="ECO:0000259" key="2">
    <source>
        <dbReference type="PROSITE" id="PS50930"/>
    </source>
</evidence>
<dbReference type="RefSeq" id="WP_159453118.1">
    <property type="nucleotide sequence ID" value="NZ_FWFT01000003.1"/>
</dbReference>
<evidence type="ECO:0000256" key="1">
    <source>
        <dbReference type="SAM" id="Phobius"/>
    </source>
</evidence>
<feature type="transmembrane region" description="Helical" evidence="1">
    <location>
        <begin position="21"/>
        <end position="39"/>
    </location>
</feature>
<dbReference type="SMART" id="SM00850">
    <property type="entry name" value="LytTR"/>
    <property type="match status" value="1"/>
</dbReference>
<organism evidence="3 4">
    <name type="scientific">Pseudooctadecabacter jejudonensis</name>
    <dbReference type="NCBI Taxonomy" id="1391910"/>
    <lineage>
        <taxon>Bacteria</taxon>
        <taxon>Pseudomonadati</taxon>
        <taxon>Pseudomonadota</taxon>
        <taxon>Alphaproteobacteria</taxon>
        <taxon>Rhodobacterales</taxon>
        <taxon>Paracoccaceae</taxon>
        <taxon>Pseudooctadecabacter</taxon>
    </lineage>
</organism>
<keyword evidence="1" id="KW-1133">Transmembrane helix</keyword>
<dbReference type="PROSITE" id="PS50930">
    <property type="entry name" value="HTH_LYTTR"/>
    <property type="match status" value="1"/>
</dbReference>